<feature type="region of interest" description="Disordered" evidence="1">
    <location>
        <begin position="1"/>
        <end position="67"/>
    </location>
</feature>
<protein>
    <submittedName>
        <fullName evidence="2">Uncharacterized protein</fullName>
    </submittedName>
</protein>
<dbReference type="AlphaFoldDB" id="A0A7C3UXB9"/>
<evidence type="ECO:0000256" key="1">
    <source>
        <dbReference type="SAM" id="MobiDB-lite"/>
    </source>
</evidence>
<organism evidence="2">
    <name type="scientific">Desulfobacca acetoxidans</name>
    <dbReference type="NCBI Taxonomy" id="60893"/>
    <lineage>
        <taxon>Bacteria</taxon>
        <taxon>Pseudomonadati</taxon>
        <taxon>Thermodesulfobacteriota</taxon>
        <taxon>Desulfobaccia</taxon>
        <taxon>Desulfobaccales</taxon>
        <taxon>Desulfobaccaceae</taxon>
        <taxon>Desulfobacca</taxon>
    </lineage>
</organism>
<sequence length="67" mass="7084">MEAFDSQGKIPPIGAADQGIVSKKIADQEGPGQGSRRPLPRKAATPQPAEEPEEPTVQAEHVIDIVV</sequence>
<evidence type="ECO:0000313" key="2">
    <source>
        <dbReference type="EMBL" id="HGF33717.1"/>
    </source>
</evidence>
<accession>A0A7C3UXB9</accession>
<comment type="caution">
    <text evidence="2">The sequence shown here is derived from an EMBL/GenBank/DDBJ whole genome shotgun (WGS) entry which is preliminary data.</text>
</comment>
<reference evidence="2" key="1">
    <citation type="journal article" date="2020" name="mSystems">
        <title>Genome- and Community-Level Interaction Insights into Carbon Utilization and Element Cycling Functions of Hydrothermarchaeota in Hydrothermal Sediment.</title>
        <authorList>
            <person name="Zhou Z."/>
            <person name="Liu Y."/>
            <person name="Xu W."/>
            <person name="Pan J."/>
            <person name="Luo Z.H."/>
            <person name="Li M."/>
        </authorList>
    </citation>
    <scope>NUCLEOTIDE SEQUENCE [LARGE SCALE GENOMIC DNA]</scope>
    <source>
        <strain evidence="2">SpSt-897</strain>
    </source>
</reference>
<proteinExistence type="predicted"/>
<gene>
    <name evidence="2" type="ORF">ENW96_04910</name>
</gene>
<dbReference type="EMBL" id="DTMF01000129">
    <property type="protein sequence ID" value="HGF33717.1"/>
    <property type="molecule type" value="Genomic_DNA"/>
</dbReference>
<name>A0A7C3UXB9_9BACT</name>